<dbReference type="Gene3D" id="1.25.40.280">
    <property type="entry name" value="alix/aip1 like domains"/>
    <property type="match status" value="1"/>
</dbReference>
<dbReference type="SMART" id="SM01041">
    <property type="entry name" value="BRO1"/>
    <property type="match status" value="1"/>
</dbReference>
<evidence type="ECO:0000313" key="10">
    <source>
        <dbReference type="EMBL" id="ERL93569.1"/>
    </source>
</evidence>
<dbReference type="SMART" id="SM00404">
    <property type="entry name" value="PTPc_motif"/>
    <property type="match status" value="1"/>
</dbReference>
<feature type="domain" description="BRO1" evidence="8">
    <location>
        <begin position="8"/>
        <end position="393"/>
    </location>
</feature>
<evidence type="ECO:0000313" key="12">
    <source>
        <dbReference type="Proteomes" id="UP000019118"/>
    </source>
</evidence>
<dbReference type="InterPro" id="IPR029021">
    <property type="entry name" value="Prot-tyrosine_phosphatase-like"/>
</dbReference>
<dbReference type="KEGG" id="dpa:109537440"/>
<dbReference type="Proteomes" id="UP000019118">
    <property type="component" value="Unassembled WGS sequence"/>
</dbReference>
<evidence type="ECO:0000313" key="11">
    <source>
        <dbReference type="EnsemblMetazoa" id="XP_019759734.1"/>
    </source>
</evidence>
<dbReference type="PROSITE" id="PS51180">
    <property type="entry name" value="BRO1"/>
    <property type="match status" value="1"/>
</dbReference>
<dbReference type="Pfam" id="PF13949">
    <property type="entry name" value="ALIX_LYPXL_bnd"/>
    <property type="match status" value="1"/>
</dbReference>
<dbReference type="InterPro" id="IPR000242">
    <property type="entry name" value="PTP_cat"/>
</dbReference>
<evidence type="ECO:0000259" key="8">
    <source>
        <dbReference type="PROSITE" id="PS51180"/>
    </source>
</evidence>
<feature type="region of interest" description="Disordered" evidence="5">
    <location>
        <begin position="1171"/>
        <end position="1206"/>
    </location>
</feature>
<evidence type="ECO:0008006" key="14">
    <source>
        <dbReference type="Google" id="ProtNLM"/>
    </source>
</evidence>
<dbReference type="InterPro" id="IPR016130">
    <property type="entry name" value="Tyr_Pase_AS"/>
</dbReference>
<dbReference type="Gene3D" id="1.20.140.50">
    <property type="entry name" value="alix/aip1 like domains"/>
    <property type="match status" value="1"/>
</dbReference>
<dbReference type="GO" id="GO:0043328">
    <property type="term" value="P:protein transport to vacuole involved in ubiquitin-dependent protein catabolic process via the multivesicular body sorting pathway"/>
    <property type="evidence" value="ECO:0007669"/>
    <property type="project" value="TreeGrafter"/>
</dbReference>
<feature type="compositionally biased region" description="Low complexity" evidence="5">
    <location>
        <begin position="1082"/>
        <end position="1095"/>
    </location>
</feature>
<dbReference type="GO" id="GO:0009653">
    <property type="term" value="P:anatomical structure morphogenesis"/>
    <property type="evidence" value="ECO:0007669"/>
    <property type="project" value="UniProtKB-ARBA"/>
</dbReference>
<dbReference type="PANTHER" id="PTHR23030">
    <property type="entry name" value="PCD6 INTERACTING PROTEIN-RELATED"/>
    <property type="match status" value="1"/>
</dbReference>
<dbReference type="Pfam" id="PF00102">
    <property type="entry name" value="Y_phosphatase"/>
    <property type="match status" value="1"/>
</dbReference>
<dbReference type="Gene3D" id="1.20.120.560">
    <property type="entry name" value="alix/aip1 in complex with the ypdl late domain"/>
    <property type="match status" value="1"/>
</dbReference>
<evidence type="ECO:0000259" key="6">
    <source>
        <dbReference type="PROSITE" id="PS50055"/>
    </source>
</evidence>
<feature type="compositionally biased region" description="Polar residues" evidence="5">
    <location>
        <begin position="908"/>
        <end position="943"/>
    </location>
</feature>
<gene>
    <name evidence="11" type="primary">109537440</name>
    <name evidence="10" type="ORF">D910_10857</name>
    <name evidence="9" type="ORF">YQE_06250</name>
</gene>
<dbReference type="Gene3D" id="3.90.190.10">
    <property type="entry name" value="Protein tyrosine phosphatase superfamily"/>
    <property type="match status" value="1"/>
</dbReference>
<dbReference type="OMA" id="HQRPLHM"/>
<dbReference type="PANTHER" id="PTHR23030:SF30">
    <property type="entry name" value="TYROSINE-PROTEIN PHOSPHATASE NON-RECEPTOR TYPE 23"/>
    <property type="match status" value="1"/>
</dbReference>
<evidence type="ECO:0000259" key="7">
    <source>
        <dbReference type="PROSITE" id="PS50056"/>
    </source>
</evidence>
<feature type="compositionally biased region" description="Low complexity" evidence="5">
    <location>
        <begin position="1187"/>
        <end position="1206"/>
    </location>
</feature>
<feature type="domain" description="Tyrosine specific protein phosphatases" evidence="7">
    <location>
        <begin position="1529"/>
        <end position="1608"/>
    </location>
</feature>
<evidence type="ECO:0000256" key="1">
    <source>
        <dbReference type="ARBA" id="ARBA00004177"/>
    </source>
</evidence>
<dbReference type="PROSITE" id="PS50055">
    <property type="entry name" value="TYR_PHOSPHATASE_PTP"/>
    <property type="match status" value="1"/>
</dbReference>
<feature type="region of interest" description="Disordered" evidence="5">
    <location>
        <begin position="977"/>
        <end position="1001"/>
    </location>
</feature>
<feature type="compositionally biased region" description="Low complexity" evidence="5">
    <location>
        <begin position="977"/>
        <end position="1000"/>
    </location>
</feature>
<evidence type="ECO:0000256" key="2">
    <source>
        <dbReference type="ARBA" id="ARBA00004496"/>
    </source>
</evidence>
<dbReference type="GO" id="GO:0048666">
    <property type="term" value="P:neuron development"/>
    <property type="evidence" value="ECO:0007669"/>
    <property type="project" value="UniProtKB-ARBA"/>
</dbReference>
<reference evidence="12 13" key="1">
    <citation type="journal article" date="2013" name="Genome Biol.">
        <title>Draft genome of the mountain pine beetle, Dendroctonus ponderosae Hopkins, a major forest pest.</title>
        <authorList>
            <person name="Keeling C.I."/>
            <person name="Yuen M.M."/>
            <person name="Liao N.Y."/>
            <person name="Docking T.R."/>
            <person name="Chan S.K."/>
            <person name="Taylor G.A."/>
            <person name="Palmquist D.L."/>
            <person name="Jackman S.D."/>
            <person name="Nguyen A."/>
            <person name="Li M."/>
            <person name="Henderson H."/>
            <person name="Janes J.K."/>
            <person name="Zhao Y."/>
            <person name="Pandoh P."/>
            <person name="Moore R."/>
            <person name="Sperling F.A."/>
            <person name="Huber D.P."/>
            <person name="Birol I."/>
            <person name="Jones S.J."/>
            <person name="Bohlmann J."/>
        </authorList>
    </citation>
    <scope>NUCLEOTIDE SEQUENCE</scope>
</reference>
<dbReference type="GO" id="GO:0005768">
    <property type="term" value="C:endosome"/>
    <property type="evidence" value="ECO:0007669"/>
    <property type="project" value="UniProtKB-SubCell"/>
</dbReference>
<dbReference type="InterPro" id="IPR004328">
    <property type="entry name" value="BRO1_dom"/>
</dbReference>
<dbReference type="GO" id="GO:0004725">
    <property type="term" value="F:protein tyrosine phosphatase activity"/>
    <property type="evidence" value="ECO:0007669"/>
    <property type="project" value="InterPro"/>
</dbReference>
<dbReference type="InterPro" id="IPR025304">
    <property type="entry name" value="ALIX_V_dom"/>
</dbReference>
<dbReference type="GO" id="GO:0032456">
    <property type="term" value="P:endocytic recycling"/>
    <property type="evidence" value="ECO:0007669"/>
    <property type="project" value="TreeGrafter"/>
</dbReference>
<dbReference type="InterPro" id="IPR038499">
    <property type="entry name" value="BRO1_sf"/>
</dbReference>
<dbReference type="Pfam" id="PF03097">
    <property type="entry name" value="BRO1"/>
    <property type="match status" value="1"/>
</dbReference>
<dbReference type="PROSITE" id="PS50056">
    <property type="entry name" value="TYR_PHOSPHATASE_2"/>
    <property type="match status" value="1"/>
</dbReference>
<dbReference type="CDD" id="cd09234">
    <property type="entry name" value="V_HD-PTP_like"/>
    <property type="match status" value="1"/>
</dbReference>
<dbReference type="PROSITE" id="PS00383">
    <property type="entry name" value="TYR_PHOSPHATASE_1"/>
    <property type="match status" value="1"/>
</dbReference>
<feature type="compositionally biased region" description="Polar residues" evidence="5">
    <location>
        <begin position="1042"/>
        <end position="1081"/>
    </location>
</feature>
<evidence type="ECO:0000313" key="13">
    <source>
        <dbReference type="Proteomes" id="UP000030742"/>
    </source>
</evidence>
<feature type="domain" description="Tyrosine-protein phosphatase" evidence="6">
    <location>
        <begin position="1356"/>
        <end position="1617"/>
    </location>
</feature>
<dbReference type="SUPFAM" id="SSF52799">
    <property type="entry name" value="(Phosphotyrosine protein) phosphatases II"/>
    <property type="match status" value="1"/>
</dbReference>
<feature type="non-terminal residue" evidence="9">
    <location>
        <position position="1"/>
    </location>
</feature>
<organism evidence="9">
    <name type="scientific">Dendroctonus ponderosae</name>
    <name type="common">Mountain pine beetle</name>
    <dbReference type="NCBI Taxonomy" id="77166"/>
    <lineage>
        <taxon>Eukaryota</taxon>
        <taxon>Metazoa</taxon>
        <taxon>Ecdysozoa</taxon>
        <taxon>Arthropoda</taxon>
        <taxon>Hexapoda</taxon>
        <taxon>Insecta</taxon>
        <taxon>Pterygota</taxon>
        <taxon>Neoptera</taxon>
        <taxon>Endopterygota</taxon>
        <taxon>Coleoptera</taxon>
        <taxon>Polyphaga</taxon>
        <taxon>Cucujiformia</taxon>
        <taxon>Curculionidae</taxon>
        <taxon>Scolytinae</taxon>
        <taxon>Dendroctonus</taxon>
    </lineage>
</organism>
<evidence type="ECO:0000256" key="5">
    <source>
        <dbReference type="SAM" id="MobiDB-lite"/>
    </source>
</evidence>
<dbReference type="HOGENOM" id="CLU_001129_0_0_1"/>
<evidence type="ECO:0000313" key="9">
    <source>
        <dbReference type="EMBL" id="ENN77425.1"/>
    </source>
</evidence>
<sequence length="1669" mass="186629">MEAAPRLPMISFGLFVSQETVQFGKKLKEYIAAFYHEDPESYTAEISKLDALRASAAHPTLNVSGLETLKKYYCQLHFLKSRFPMEPGQPCFIEFEWKDSQNGSSSGGIEFELMAILHNIGVLHTVLGAQDSRTNPEGMKLACSHFQCAIWVFQTLKERYSVLSYLTFPEVPHFYKQLCLAQAQECILEKSMLDNRKSTIISKVAVQVWDYYRQALSGLKSISDDSVGRNRYKDWMKYLQFKIAYHRCISLLFQGQQAEELQKMGERVAFYQGACDSLQEASKYLSSKQQKELADALAFTTDVVEGKRKAAKNENEFIYHEEVPDIASLQEVKGATLVKGIEFDINDPEVSGPDIFARLVPMEAHEAASVYSEKKAEILRNIGQQMEIRDQALVEFMSSMQLDLLTKMHQATGIPQELIDRAASLSAKPAAIQDLIDSMCMLSNICHDVEANLGDIDALLKEDEDNEKSYQEVMGKRPSSIITTDFAREASKYKEAHNKAKESNETLSKAVMTHLENLKILQRPIRELQQRLPSVELPNPNIDQNAVKELELLSSKVDEMKTQRVMLWAQLRDAIHNDDITNALVTKQPHEPLEEVFKTQMEKHNHLIEVLNQNLVAQDNIKKAFVDCYAKTVNTRRYIQDIIQKRSSTIQALIVSHDSYDDLLAKAVKGTEFYTKLDMNVSKLLQKIKSATKVQQEEREQMLAKNVPKKEEAPINPVSTTASAPKLKDYLEARKKAGAVTGYSTLPTNYGGLSHNVSDTQNWPLGVRPTPVGSEISTDPVPRMQNEAAVNAAYYQQQQLYQNYGQSGMSNKVAPNNYSSQQAATSEALEHLTNRMNALYAKQQDISSQYLYSSYTPQNYNPTPYTLQSQHYTDVQRAQTPTVHDASKASTLTTMSYQTISSYMPNAAQGNDTLTHMQYPDSTLQNPAPNTGYQNGAYNQATSYKPAAQPDSAPRSNQQRQYVQEQYPQEQYLQYQGAGNVQSAQTLPQPQQQVYSQQTQNPVEQGQKQLYMQQMGSSGYGTQFPTQVASSYGNAGNVPVSYGSNTQNPPVSAPQSYGVQAPTSTQPVATQNSASNPSAGLQSYSYQQYPSSGYSTNPQQSAQQAYFPKGYAPNYFNPVNASSLNTYEISRHNQGYYTQQHSSSVAPNTGTYSNYSTYSSPTGDPYKMQTGSIGASMSTGTSETGFPSSSAATSTTTNTQTPTDNSYGSVYGYNQLNYASTVATGSYTYPTSSPQVNSNTALQQNVPCNKESNIDLLTGLDFSATNNIPTLTPQSNIIVPEVRPEKKAVVENKTPKPSPKSSDQAINTPKVETIRVLPSKPLNNTEVKTLFAQEVEKFEKSVEALTSKTLSGPTSLDMKWKEIQDSQENDTQKRVISVARCYPMKNRSPDILPYDYSRVQLRTTGDDYINASFIKQISPFGPQFIVTQAPLVSTQGDFWAMVREQQVDLIFCLNNENEIGDEIYWPKEKGQTLSILNQNLVLSLQSVVMKPHWIERVISLTIPEKKETWNVLHLQFTSWPGSLFPTSPEPFLSIVVELISLFQQQKSVAHPILVHCSSGIGRSGLLCLLSNAILDVTNQSNSIPDLAGLTSQLGNFRKNILRDREHLKFAYESMLCYMKQLLSQDNLRKKLNDVVPVKESQEEAPIIPEVTEKTIDPLSTLDPFWASKK</sequence>
<dbReference type="EnsemblMetazoa" id="XM_019904175.1">
    <property type="protein sequence ID" value="XP_019759734.1"/>
    <property type="gene ID" value="LOC109537440"/>
</dbReference>
<dbReference type="STRING" id="77166.N6U701"/>
<keyword evidence="4" id="KW-0967">Endosome</keyword>
<keyword evidence="12" id="KW-1185">Reference proteome</keyword>
<evidence type="ECO:0000256" key="4">
    <source>
        <dbReference type="ARBA" id="ARBA00022753"/>
    </source>
</evidence>
<dbReference type="PRINTS" id="PR00700">
    <property type="entry name" value="PRTYPHPHTASE"/>
</dbReference>
<dbReference type="InterPro" id="IPR003595">
    <property type="entry name" value="Tyr_Pase_cat"/>
</dbReference>
<dbReference type="InterPro" id="IPR000387">
    <property type="entry name" value="Tyr_Pase_dom"/>
</dbReference>
<dbReference type="GO" id="GO:0045022">
    <property type="term" value="P:early endosome to late endosome transport"/>
    <property type="evidence" value="ECO:0007669"/>
    <property type="project" value="TreeGrafter"/>
</dbReference>
<dbReference type="OrthoDB" id="10266451at2759"/>
<feature type="region of interest" description="Disordered" evidence="5">
    <location>
        <begin position="1286"/>
        <end position="1306"/>
    </location>
</feature>
<evidence type="ECO:0000256" key="3">
    <source>
        <dbReference type="ARBA" id="ARBA00022490"/>
    </source>
</evidence>
<feature type="region of interest" description="Disordered" evidence="5">
    <location>
        <begin position="1040"/>
        <end position="1101"/>
    </location>
</feature>
<dbReference type="EMBL" id="KB740948">
    <property type="protein sequence ID" value="ENN77425.1"/>
    <property type="molecule type" value="Genomic_DNA"/>
</dbReference>
<dbReference type="Proteomes" id="UP000030742">
    <property type="component" value="Unassembled WGS sequence"/>
</dbReference>
<feature type="compositionally biased region" description="Polar residues" evidence="5">
    <location>
        <begin position="1171"/>
        <end position="1186"/>
    </location>
</feature>
<feature type="region of interest" description="Disordered" evidence="5">
    <location>
        <begin position="908"/>
        <end position="964"/>
    </location>
</feature>
<dbReference type="EMBL" id="KB632364">
    <property type="protein sequence ID" value="ERL93569.1"/>
    <property type="molecule type" value="Genomic_DNA"/>
</dbReference>
<dbReference type="SMART" id="SM00194">
    <property type="entry name" value="PTPc"/>
    <property type="match status" value="1"/>
</dbReference>
<reference evidence="11" key="2">
    <citation type="submission" date="2024-08" db="UniProtKB">
        <authorList>
            <consortium name="EnsemblMetazoa"/>
        </authorList>
    </citation>
    <scope>IDENTIFICATION</scope>
</reference>
<name>N6U701_DENPD</name>
<accession>N6U701</accession>
<comment type="subcellular location">
    <subcellularLocation>
        <location evidence="2">Cytoplasm</location>
    </subcellularLocation>
    <subcellularLocation>
        <location evidence="1">Endosome</location>
    </subcellularLocation>
</comment>
<keyword evidence="3" id="KW-0963">Cytoplasm</keyword>
<proteinExistence type="predicted"/>
<protein>
    <recommendedName>
        <fullName evidence="14">Tyrosine-protein phosphatase non-receptor type 23</fullName>
    </recommendedName>
</protein>